<dbReference type="Proteomes" id="UP000324800">
    <property type="component" value="Unassembled WGS sequence"/>
</dbReference>
<dbReference type="PANTHER" id="PTHR33050">
    <property type="entry name" value="REVERSE TRANSCRIPTASE DOMAIN-CONTAINING PROTEIN"/>
    <property type="match status" value="1"/>
</dbReference>
<protein>
    <recommendedName>
        <fullName evidence="1">Reverse transcriptase domain-containing protein</fullName>
    </recommendedName>
</protein>
<dbReference type="PROSITE" id="PS50878">
    <property type="entry name" value="RT_POL"/>
    <property type="match status" value="1"/>
</dbReference>
<dbReference type="SUPFAM" id="SSF56672">
    <property type="entry name" value="DNA/RNA polymerases"/>
    <property type="match status" value="1"/>
</dbReference>
<evidence type="ECO:0000259" key="1">
    <source>
        <dbReference type="PROSITE" id="PS50878"/>
    </source>
</evidence>
<gene>
    <name evidence="2" type="ORF">EZS28_047547</name>
</gene>
<name>A0A5J4TEN3_9EUKA</name>
<dbReference type="InterPro" id="IPR000477">
    <property type="entry name" value="RT_dom"/>
</dbReference>
<dbReference type="Pfam" id="PF00078">
    <property type="entry name" value="RVT_1"/>
    <property type="match status" value="1"/>
</dbReference>
<evidence type="ECO:0000313" key="3">
    <source>
        <dbReference type="Proteomes" id="UP000324800"/>
    </source>
</evidence>
<dbReference type="Gene3D" id="3.30.70.270">
    <property type="match status" value="1"/>
</dbReference>
<proteinExistence type="predicted"/>
<organism evidence="2 3">
    <name type="scientific">Streblomastix strix</name>
    <dbReference type="NCBI Taxonomy" id="222440"/>
    <lineage>
        <taxon>Eukaryota</taxon>
        <taxon>Metamonada</taxon>
        <taxon>Preaxostyla</taxon>
        <taxon>Oxymonadida</taxon>
        <taxon>Streblomastigidae</taxon>
        <taxon>Streblomastix</taxon>
    </lineage>
</organism>
<dbReference type="AlphaFoldDB" id="A0A5J4TEN3"/>
<comment type="caution">
    <text evidence="2">The sequence shown here is derived from an EMBL/GenBank/DDBJ whole genome shotgun (WGS) entry which is preliminary data.</text>
</comment>
<dbReference type="InterPro" id="IPR043502">
    <property type="entry name" value="DNA/RNA_pol_sf"/>
</dbReference>
<dbReference type="Gene3D" id="3.10.10.10">
    <property type="entry name" value="HIV Type 1 Reverse Transcriptase, subunit A, domain 1"/>
    <property type="match status" value="1"/>
</dbReference>
<dbReference type="InterPro" id="IPR043128">
    <property type="entry name" value="Rev_trsase/Diguanyl_cyclase"/>
</dbReference>
<dbReference type="PANTHER" id="PTHR33050:SF7">
    <property type="entry name" value="RIBONUCLEASE H"/>
    <property type="match status" value="1"/>
</dbReference>
<reference evidence="2 3" key="1">
    <citation type="submission" date="2019-03" db="EMBL/GenBank/DDBJ databases">
        <title>Single cell metagenomics reveals metabolic interactions within the superorganism composed of flagellate Streblomastix strix and complex community of Bacteroidetes bacteria on its surface.</title>
        <authorList>
            <person name="Treitli S.C."/>
            <person name="Kolisko M."/>
            <person name="Husnik F."/>
            <person name="Keeling P."/>
            <person name="Hampl V."/>
        </authorList>
    </citation>
    <scope>NUCLEOTIDE SEQUENCE [LARGE SCALE GENOMIC DNA]</scope>
    <source>
        <strain evidence="2">ST1C</strain>
    </source>
</reference>
<feature type="domain" description="Reverse transcriptase" evidence="1">
    <location>
        <begin position="3"/>
        <end position="187"/>
    </location>
</feature>
<dbReference type="EMBL" id="SNRW01032190">
    <property type="protein sequence ID" value="KAA6356926.1"/>
    <property type="molecule type" value="Genomic_DNA"/>
</dbReference>
<evidence type="ECO:0000313" key="2">
    <source>
        <dbReference type="EMBL" id="KAA6356926.1"/>
    </source>
</evidence>
<accession>A0A5J4TEN3</accession>
<dbReference type="OrthoDB" id="7960540at2759"/>
<sequence length="400" mass="46608">MKENIVISIRKEYIIQCNLTLKIEKAIGNWRKILDAKALNKQIADFHFKMHDQNEVKQTIRPGDWSTSLDLSSAFHHLIIHSESQPYLAFEFLNNHYKYRAMLFGIKRSPIYFATTMEPIRQQIRMKTEIRIINSVDDIFLLHRNKEYVKNMFQKVMETLKFFEITTNTEKNKIDPKQTVIFVGYEWNLIKATVETKPNKRLLLLHDLYNSGGWTKTGTEITVKQSVKLIGKLNYLRLQFQQISLSLNTIEDQKSQAARLKCRNTTMIINITAIPDRNWLITKLRVSISAQLVQIAPQMTMTTDAAPSGSDSTQEKEPEMTAMAYGTWNKREARLTNYNREIKAITQSLRSFAKVLKGARNQCFAIRNDNSITDFDIKKCKATITLKKEIKYFHQTIEKL</sequence>
<dbReference type="InterPro" id="IPR052055">
    <property type="entry name" value="Hepadnavirus_pol/RT"/>
</dbReference>